<dbReference type="PANTHER" id="PTHR11783">
    <property type="entry name" value="SULFOTRANSFERASE SULT"/>
    <property type="match status" value="1"/>
</dbReference>
<evidence type="ECO:0000313" key="5">
    <source>
        <dbReference type="Proteomes" id="UP001497472"/>
    </source>
</evidence>
<sequence>MANKSFPYEIKQMNVSQDEIGQKYPGLVSVGPKGFVFPENYRNYAEKYYNLEVRPSDVFVFSFPRSGTTWTQELVWLVVNDLDYKTANKIALTDRYQFLEYIHSYTDERKRSLYEQHKNDEEKLKLVDVALQSAVDVLPTLPSPRFIKSHLPLSLLPPNSLDAKLVYVARDPRDCIVSYYHFTNSLKLVEPQKDFKVFWNAIVKNLQPWTPFFENVKEAWEQRHHPNLLFIFYEDLRKDLLSSVRRVCDFFGKKYSDEQLEKLCDHLRFENFRKNTSVDLNIMKELGLMSTDKDFVRKGMSGGWRDYFDEEMTAVTDKWIADNLRDTDLRFPSMQ</sequence>
<dbReference type="Gene3D" id="3.40.50.300">
    <property type="entry name" value="P-loop containing nucleotide triphosphate hydrolases"/>
    <property type="match status" value="1"/>
</dbReference>
<reference evidence="4 5" key="1">
    <citation type="submission" date="2023-11" db="EMBL/GenBank/DDBJ databases">
        <authorList>
            <person name="Okamura Y."/>
        </authorList>
    </citation>
    <scope>NUCLEOTIDE SEQUENCE [LARGE SCALE GENOMIC DNA]</scope>
</reference>
<keyword evidence="5" id="KW-1185">Reference proteome</keyword>
<dbReference type="EMBL" id="CAVLEF010000006">
    <property type="protein sequence ID" value="CAK1545176.1"/>
    <property type="molecule type" value="Genomic_DNA"/>
</dbReference>
<dbReference type="InterPro" id="IPR000863">
    <property type="entry name" value="Sulfotransferase_dom"/>
</dbReference>
<proteinExistence type="inferred from homology"/>
<organism evidence="4 5">
    <name type="scientific">Leptosia nina</name>
    <dbReference type="NCBI Taxonomy" id="320188"/>
    <lineage>
        <taxon>Eukaryota</taxon>
        <taxon>Metazoa</taxon>
        <taxon>Ecdysozoa</taxon>
        <taxon>Arthropoda</taxon>
        <taxon>Hexapoda</taxon>
        <taxon>Insecta</taxon>
        <taxon>Pterygota</taxon>
        <taxon>Neoptera</taxon>
        <taxon>Endopterygota</taxon>
        <taxon>Lepidoptera</taxon>
        <taxon>Glossata</taxon>
        <taxon>Ditrysia</taxon>
        <taxon>Papilionoidea</taxon>
        <taxon>Pieridae</taxon>
        <taxon>Pierinae</taxon>
        <taxon>Leptosia</taxon>
    </lineage>
</organism>
<dbReference type="Pfam" id="PF00685">
    <property type="entry name" value="Sulfotransfer_1"/>
    <property type="match status" value="1"/>
</dbReference>
<feature type="domain" description="Sulfotransferase" evidence="3">
    <location>
        <begin position="55"/>
        <end position="327"/>
    </location>
</feature>
<dbReference type="SUPFAM" id="SSF52540">
    <property type="entry name" value="P-loop containing nucleoside triphosphate hydrolases"/>
    <property type="match status" value="1"/>
</dbReference>
<dbReference type="AlphaFoldDB" id="A0AAV1J9P4"/>
<dbReference type="InterPro" id="IPR027417">
    <property type="entry name" value="P-loop_NTPase"/>
</dbReference>
<evidence type="ECO:0000313" key="4">
    <source>
        <dbReference type="EMBL" id="CAK1545176.1"/>
    </source>
</evidence>
<comment type="caution">
    <text evidence="4">The sequence shown here is derived from an EMBL/GenBank/DDBJ whole genome shotgun (WGS) entry which is preliminary data.</text>
</comment>
<gene>
    <name evidence="4" type="ORF">LNINA_LOCUS4861</name>
</gene>
<dbReference type="GO" id="GO:0008146">
    <property type="term" value="F:sulfotransferase activity"/>
    <property type="evidence" value="ECO:0007669"/>
    <property type="project" value="InterPro"/>
</dbReference>
<keyword evidence="2" id="KW-0808">Transferase</keyword>
<comment type="similarity">
    <text evidence="1">Belongs to the sulfotransferase 1 family.</text>
</comment>
<evidence type="ECO:0000256" key="1">
    <source>
        <dbReference type="ARBA" id="ARBA00005771"/>
    </source>
</evidence>
<evidence type="ECO:0000256" key="2">
    <source>
        <dbReference type="ARBA" id="ARBA00022679"/>
    </source>
</evidence>
<dbReference type="Proteomes" id="UP001497472">
    <property type="component" value="Unassembled WGS sequence"/>
</dbReference>
<accession>A0AAV1J9P4</accession>
<protein>
    <recommendedName>
        <fullName evidence="3">Sulfotransferase domain-containing protein</fullName>
    </recommendedName>
</protein>
<name>A0AAV1J9P4_9NEOP</name>
<evidence type="ECO:0000259" key="3">
    <source>
        <dbReference type="Pfam" id="PF00685"/>
    </source>
</evidence>